<evidence type="ECO:0000313" key="1">
    <source>
        <dbReference type="EMBL" id="GAA1647626.1"/>
    </source>
</evidence>
<protein>
    <submittedName>
        <fullName evidence="1">Uncharacterized protein</fullName>
    </submittedName>
</protein>
<reference evidence="1 2" key="1">
    <citation type="journal article" date="2019" name="Int. J. Syst. Evol. Microbiol.">
        <title>The Global Catalogue of Microorganisms (GCM) 10K type strain sequencing project: providing services to taxonomists for standard genome sequencing and annotation.</title>
        <authorList>
            <consortium name="The Broad Institute Genomics Platform"/>
            <consortium name="The Broad Institute Genome Sequencing Center for Infectious Disease"/>
            <person name="Wu L."/>
            <person name="Ma J."/>
        </authorList>
    </citation>
    <scope>NUCLEOTIDE SEQUENCE [LARGE SCALE GENOMIC DNA]</scope>
    <source>
        <strain evidence="1 2">JCM 14306</strain>
    </source>
</reference>
<organism evidence="1 2">
    <name type="scientific">Kribbella alba</name>
    <dbReference type="NCBI Taxonomy" id="190197"/>
    <lineage>
        <taxon>Bacteria</taxon>
        <taxon>Bacillati</taxon>
        <taxon>Actinomycetota</taxon>
        <taxon>Actinomycetes</taxon>
        <taxon>Propionibacteriales</taxon>
        <taxon>Kribbellaceae</taxon>
        <taxon>Kribbella</taxon>
    </lineage>
</organism>
<dbReference type="EMBL" id="BAAANE010000007">
    <property type="protein sequence ID" value="GAA1647626.1"/>
    <property type="molecule type" value="Genomic_DNA"/>
</dbReference>
<accession>A0ABN2FHT1</accession>
<dbReference type="Proteomes" id="UP001501319">
    <property type="component" value="Unassembled WGS sequence"/>
</dbReference>
<gene>
    <name evidence="1" type="ORF">GCM10009744_43620</name>
</gene>
<sequence>MCWTIIERAFSDTAIRASIFSSAGRSKPAAALIARDLTCQVWNVATNGPSPDHKAMMEVLGEVGSWTCTTSKSPSASQVLTRAAVRGPKVTRATDPL</sequence>
<proteinExistence type="predicted"/>
<evidence type="ECO:0000313" key="2">
    <source>
        <dbReference type="Proteomes" id="UP001501319"/>
    </source>
</evidence>
<name>A0ABN2FHT1_9ACTN</name>
<keyword evidence="2" id="KW-1185">Reference proteome</keyword>
<comment type="caution">
    <text evidence="1">The sequence shown here is derived from an EMBL/GenBank/DDBJ whole genome shotgun (WGS) entry which is preliminary data.</text>
</comment>